<dbReference type="EMBL" id="NIZV01000005">
    <property type="protein sequence ID" value="RSM20404.1"/>
    <property type="molecule type" value="Genomic_DNA"/>
</dbReference>
<proteinExistence type="predicted"/>
<keyword evidence="2" id="KW-1185">Reference proteome</keyword>
<sequence>MNSSSILIDFGEPLLTADNVRCLGEEDPFSRLLAWVGDDTETVNYPTNMNEAKSDMVAYDGSEMTVSVNSSCDFWLQDDGQHHFVIMGPPSEEAYDDDIEHTFDEYNAYATDDVCWVPRDLDSTSEHSEEVDWEEHFYDVVEANAWTLIWE</sequence>
<comment type="caution">
    <text evidence="1">The sequence shown here is derived from an EMBL/GenBank/DDBJ whole genome shotgun (WGS) entry which is preliminary data.</text>
</comment>
<accession>A0A428V1I2</accession>
<gene>
    <name evidence="1" type="ORF">CDV31_000628</name>
</gene>
<protein>
    <submittedName>
        <fullName evidence="1">Uncharacterized protein</fullName>
    </submittedName>
</protein>
<dbReference type="AlphaFoldDB" id="A0A428V1I2"/>
<evidence type="ECO:0000313" key="1">
    <source>
        <dbReference type="EMBL" id="RSM20404.1"/>
    </source>
</evidence>
<dbReference type="Proteomes" id="UP000288429">
    <property type="component" value="Unassembled WGS sequence"/>
</dbReference>
<organism evidence="1 2">
    <name type="scientific">Fusarium ambrosium</name>
    <dbReference type="NCBI Taxonomy" id="131363"/>
    <lineage>
        <taxon>Eukaryota</taxon>
        <taxon>Fungi</taxon>
        <taxon>Dikarya</taxon>
        <taxon>Ascomycota</taxon>
        <taxon>Pezizomycotina</taxon>
        <taxon>Sordariomycetes</taxon>
        <taxon>Hypocreomycetidae</taxon>
        <taxon>Hypocreales</taxon>
        <taxon>Nectriaceae</taxon>
        <taxon>Fusarium</taxon>
        <taxon>Fusarium solani species complex</taxon>
    </lineage>
</organism>
<reference evidence="1 2" key="1">
    <citation type="submission" date="2017-06" db="EMBL/GenBank/DDBJ databases">
        <title>Cmopartive genomic analysis of Ambrosia Fusariam Clade fungi.</title>
        <authorList>
            <person name="Stajich J.E."/>
            <person name="Carrillo J."/>
            <person name="Kijimoto T."/>
            <person name="Eskalen A."/>
            <person name="O'Donnell K."/>
            <person name="Kasson M."/>
        </authorList>
    </citation>
    <scope>NUCLEOTIDE SEQUENCE [LARGE SCALE GENOMIC DNA]</scope>
    <source>
        <strain evidence="1 2">NRRL 20438</strain>
    </source>
</reference>
<name>A0A428V1I2_9HYPO</name>
<evidence type="ECO:0000313" key="2">
    <source>
        <dbReference type="Proteomes" id="UP000288429"/>
    </source>
</evidence>